<dbReference type="AlphaFoldDB" id="A0A919TI97"/>
<evidence type="ECO:0000256" key="1">
    <source>
        <dbReference type="ARBA" id="ARBA00000085"/>
    </source>
</evidence>
<dbReference type="InterPro" id="IPR013655">
    <property type="entry name" value="PAS_fold_3"/>
</dbReference>
<dbReference type="SMART" id="SM00388">
    <property type="entry name" value="HisKA"/>
    <property type="match status" value="1"/>
</dbReference>
<organism evidence="11 12">
    <name type="scientific">Actinoplanes siamensis</name>
    <dbReference type="NCBI Taxonomy" id="1223317"/>
    <lineage>
        <taxon>Bacteria</taxon>
        <taxon>Bacillati</taxon>
        <taxon>Actinomycetota</taxon>
        <taxon>Actinomycetes</taxon>
        <taxon>Micromonosporales</taxon>
        <taxon>Micromonosporaceae</taxon>
        <taxon>Actinoplanes</taxon>
    </lineage>
</organism>
<dbReference type="Pfam" id="PF08447">
    <property type="entry name" value="PAS_3"/>
    <property type="match status" value="1"/>
</dbReference>
<dbReference type="Pfam" id="PF02518">
    <property type="entry name" value="HATPase_c"/>
    <property type="match status" value="1"/>
</dbReference>
<sequence>MAVRVPEGVALDVSERMELERLRRAIAHAPDGFVGIDEAGLVTTWNAAATRLLGWAPDEIVGRPLGEVLIPEELRAAHRAGMLRYLDGGAPAVLGRPVDLPALHRDGHRVVVEITIWPSGAPEDRNFHAFLRDTAPRRAAAEQSARQTRALLAAVETQRAVTAVAQDRDQVLRVVTERAVAVFPAACGAMIELIEGDLLRYVAGAGTLAAHVGKHQTIADSVSGAALTEGRATHCTDVETDDRASRGICRATGVRSMCVSPLYHGDRAIGVLKIASNRPHAFDADDAYHLDLVAGTVGAALRHAEDYEANVALLAERTGNLAALEAIQTRFRYTFESSPLGLSLCSLDERTFGRFLEANSAMTEITGYTAEDLAGMSFQDLQHPDEVATAEDALRRLAAGDAETMQVERRCLRKDGKHMSVVVRVARVRDTVGAEQPYVVVQVEDVTGSRVADAAMQRQARLLELIPAAVIVRDLSGGILWWNTGAERLYGWSADAALSRITHRLLNTTILGGATLAEQDEALRRHGHWDGEMQHLTAAGRTVTVLSRQVVHRPADGGVQVLEINTDVSAARAAQQAVALNEQRFRAQFTQSTVGQVVCGLDGTLIAVNKAFAGMLGRRAEEVAGTTVEELIHPDDRPVAHRNLARLFTGEADGYAHEVRLRHADGHWVDAEATISVVRGPGGRPKHLIVVATDISARRAAERARDQAAAALSERNLELEAADQLKLDMIGMLGHEIGNPLSSILGYSDLLADEMDPEHPHAGLIKIINRQAERLDEIVREVLAMVTLDAGNINAVRSTLSLRAEVARALEGTDNRHIPILGPDADVLFHVSHLQQVVVNLLSNAAKYAGGAGALRIEPAGDRVHLRVEDSGPGVPPEFRPRLFERLARADDTAGTVRGTGLGLYIVRNLARANAGDVRYEPNPGGGSVFILEADSAPPAQHP</sequence>
<dbReference type="GO" id="GO:0005886">
    <property type="term" value="C:plasma membrane"/>
    <property type="evidence" value="ECO:0007669"/>
    <property type="project" value="UniProtKB-SubCell"/>
</dbReference>
<dbReference type="PRINTS" id="PR00344">
    <property type="entry name" value="BCTRLSENSOR"/>
</dbReference>
<dbReference type="InterPro" id="IPR005467">
    <property type="entry name" value="His_kinase_dom"/>
</dbReference>
<feature type="domain" description="PAC" evidence="10">
    <location>
        <begin position="405"/>
        <end position="458"/>
    </location>
</feature>
<dbReference type="InterPro" id="IPR052162">
    <property type="entry name" value="Sensor_kinase/Photoreceptor"/>
</dbReference>
<evidence type="ECO:0000259" key="8">
    <source>
        <dbReference type="PROSITE" id="PS50109"/>
    </source>
</evidence>
<dbReference type="Gene3D" id="3.30.450.40">
    <property type="match status" value="1"/>
</dbReference>
<evidence type="ECO:0000259" key="10">
    <source>
        <dbReference type="PROSITE" id="PS50113"/>
    </source>
</evidence>
<evidence type="ECO:0000256" key="7">
    <source>
        <dbReference type="ARBA" id="ARBA00023012"/>
    </source>
</evidence>
<protein>
    <recommendedName>
        <fullName evidence="3">histidine kinase</fullName>
        <ecNumber evidence="3">2.7.13.3</ecNumber>
    </recommendedName>
</protein>
<dbReference type="InterPro" id="IPR035965">
    <property type="entry name" value="PAS-like_dom_sf"/>
</dbReference>
<evidence type="ECO:0000256" key="5">
    <source>
        <dbReference type="ARBA" id="ARBA00022679"/>
    </source>
</evidence>
<feature type="domain" description="PAS" evidence="9">
    <location>
        <begin position="581"/>
        <end position="651"/>
    </location>
</feature>
<comment type="caution">
    <text evidence="11">The sequence shown here is derived from an EMBL/GenBank/DDBJ whole genome shotgun (WGS) entry which is preliminary data.</text>
</comment>
<dbReference type="NCBIfam" id="TIGR00229">
    <property type="entry name" value="sensory_box"/>
    <property type="match status" value="3"/>
</dbReference>
<evidence type="ECO:0000256" key="3">
    <source>
        <dbReference type="ARBA" id="ARBA00012438"/>
    </source>
</evidence>
<keyword evidence="7" id="KW-0902">Two-component regulatory system</keyword>
<feature type="domain" description="Histidine kinase" evidence="8">
    <location>
        <begin position="732"/>
        <end position="938"/>
    </location>
</feature>
<dbReference type="Pfam" id="PF00512">
    <property type="entry name" value="HisKA"/>
    <property type="match status" value="1"/>
</dbReference>
<name>A0A919TI97_9ACTN</name>
<evidence type="ECO:0000256" key="4">
    <source>
        <dbReference type="ARBA" id="ARBA00022553"/>
    </source>
</evidence>
<dbReference type="SUPFAM" id="SSF55874">
    <property type="entry name" value="ATPase domain of HSP90 chaperone/DNA topoisomerase II/histidine kinase"/>
    <property type="match status" value="1"/>
</dbReference>
<dbReference type="InterPro" id="IPR036097">
    <property type="entry name" value="HisK_dim/P_sf"/>
</dbReference>
<dbReference type="PROSITE" id="PS50113">
    <property type="entry name" value="PAC"/>
    <property type="match status" value="2"/>
</dbReference>
<dbReference type="GO" id="GO:0006355">
    <property type="term" value="P:regulation of DNA-templated transcription"/>
    <property type="evidence" value="ECO:0007669"/>
    <property type="project" value="InterPro"/>
</dbReference>
<dbReference type="GO" id="GO:0000155">
    <property type="term" value="F:phosphorelay sensor kinase activity"/>
    <property type="evidence" value="ECO:0007669"/>
    <property type="project" value="InterPro"/>
</dbReference>
<feature type="domain" description="PAS" evidence="9">
    <location>
        <begin position="353"/>
        <end position="401"/>
    </location>
</feature>
<dbReference type="CDD" id="cd00082">
    <property type="entry name" value="HisKA"/>
    <property type="match status" value="1"/>
</dbReference>
<evidence type="ECO:0000259" key="9">
    <source>
        <dbReference type="PROSITE" id="PS50112"/>
    </source>
</evidence>
<dbReference type="PROSITE" id="PS50112">
    <property type="entry name" value="PAS"/>
    <property type="match status" value="4"/>
</dbReference>
<dbReference type="Pfam" id="PF13185">
    <property type="entry name" value="GAF_2"/>
    <property type="match status" value="1"/>
</dbReference>
<dbReference type="Proteomes" id="UP000629619">
    <property type="component" value="Unassembled WGS sequence"/>
</dbReference>
<dbReference type="InterPro" id="IPR001610">
    <property type="entry name" value="PAC"/>
</dbReference>
<accession>A0A919TI97</accession>
<feature type="domain" description="PAC" evidence="10">
    <location>
        <begin position="655"/>
        <end position="707"/>
    </location>
</feature>
<dbReference type="InterPro" id="IPR036890">
    <property type="entry name" value="HATPase_C_sf"/>
</dbReference>
<dbReference type="PROSITE" id="PS50109">
    <property type="entry name" value="HIS_KIN"/>
    <property type="match status" value="1"/>
</dbReference>
<proteinExistence type="predicted"/>
<keyword evidence="5" id="KW-0808">Transferase</keyword>
<feature type="domain" description="PAS" evidence="9">
    <location>
        <begin position="18"/>
        <end position="89"/>
    </location>
</feature>
<dbReference type="PANTHER" id="PTHR43304">
    <property type="entry name" value="PHYTOCHROME-LIKE PROTEIN CPH1"/>
    <property type="match status" value="1"/>
</dbReference>
<dbReference type="SMART" id="SM00086">
    <property type="entry name" value="PAC"/>
    <property type="match status" value="2"/>
</dbReference>
<dbReference type="InterPro" id="IPR000014">
    <property type="entry name" value="PAS"/>
</dbReference>
<dbReference type="CDD" id="cd00075">
    <property type="entry name" value="HATPase"/>
    <property type="match status" value="1"/>
</dbReference>
<dbReference type="SMART" id="SM00065">
    <property type="entry name" value="GAF"/>
    <property type="match status" value="1"/>
</dbReference>
<dbReference type="InterPro" id="IPR003018">
    <property type="entry name" value="GAF"/>
</dbReference>
<evidence type="ECO:0000313" key="11">
    <source>
        <dbReference type="EMBL" id="GIF04356.1"/>
    </source>
</evidence>
<dbReference type="CDD" id="cd00130">
    <property type="entry name" value="PAS"/>
    <property type="match status" value="4"/>
</dbReference>
<dbReference type="InterPro" id="IPR003661">
    <property type="entry name" value="HisK_dim/P_dom"/>
</dbReference>
<dbReference type="PANTHER" id="PTHR43304:SF1">
    <property type="entry name" value="PAC DOMAIN-CONTAINING PROTEIN"/>
    <property type="match status" value="1"/>
</dbReference>
<dbReference type="SUPFAM" id="SSF55785">
    <property type="entry name" value="PYP-like sensor domain (PAS domain)"/>
    <property type="match status" value="4"/>
</dbReference>
<dbReference type="Pfam" id="PF00989">
    <property type="entry name" value="PAS"/>
    <property type="match status" value="2"/>
</dbReference>
<keyword evidence="6" id="KW-0418">Kinase</keyword>
<dbReference type="Gene3D" id="3.30.565.10">
    <property type="entry name" value="Histidine kinase-like ATPase, C-terminal domain"/>
    <property type="match status" value="1"/>
</dbReference>
<dbReference type="SUPFAM" id="SSF47384">
    <property type="entry name" value="Homodimeric domain of signal transducing histidine kinase"/>
    <property type="match status" value="1"/>
</dbReference>
<feature type="domain" description="PAS" evidence="9">
    <location>
        <begin position="455"/>
        <end position="500"/>
    </location>
</feature>
<evidence type="ECO:0000313" key="12">
    <source>
        <dbReference type="Proteomes" id="UP000629619"/>
    </source>
</evidence>
<dbReference type="SMART" id="SM00387">
    <property type="entry name" value="HATPase_c"/>
    <property type="match status" value="1"/>
</dbReference>
<dbReference type="InterPro" id="IPR003594">
    <property type="entry name" value="HATPase_dom"/>
</dbReference>
<keyword evidence="12" id="KW-1185">Reference proteome</keyword>
<dbReference type="SUPFAM" id="SSF55781">
    <property type="entry name" value="GAF domain-like"/>
    <property type="match status" value="1"/>
</dbReference>
<comment type="catalytic activity">
    <reaction evidence="1">
        <text>ATP + protein L-histidine = ADP + protein N-phospho-L-histidine.</text>
        <dbReference type="EC" id="2.7.13.3"/>
    </reaction>
</comment>
<dbReference type="InterPro" id="IPR029016">
    <property type="entry name" value="GAF-like_dom_sf"/>
</dbReference>
<dbReference type="Gene3D" id="1.10.287.130">
    <property type="match status" value="1"/>
</dbReference>
<dbReference type="Pfam" id="PF13426">
    <property type="entry name" value="PAS_9"/>
    <property type="match status" value="1"/>
</dbReference>
<dbReference type="SMART" id="SM00091">
    <property type="entry name" value="PAS"/>
    <property type="match status" value="4"/>
</dbReference>
<comment type="subcellular location">
    <subcellularLocation>
        <location evidence="2">Cell membrane</location>
    </subcellularLocation>
</comment>
<dbReference type="InterPro" id="IPR000700">
    <property type="entry name" value="PAS-assoc_C"/>
</dbReference>
<dbReference type="InterPro" id="IPR004358">
    <property type="entry name" value="Sig_transdc_His_kin-like_C"/>
</dbReference>
<dbReference type="InterPro" id="IPR013767">
    <property type="entry name" value="PAS_fold"/>
</dbReference>
<gene>
    <name evidence="11" type="ORF">Asi03nite_18940</name>
</gene>
<dbReference type="Gene3D" id="3.30.450.20">
    <property type="entry name" value="PAS domain"/>
    <property type="match status" value="4"/>
</dbReference>
<dbReference type="EMBL" id="BOMW01000018">
    <property type="protein sequence ID" value="GIF04356.1"/>
    <property type="molecule type" value="Genomic_DNA"/>
</dbReference>
<evidence type="ECO:0000256" key="2">
    <source>
        <dbReference type="ARBA" id="ARBA00004236"/>
    </source>
</evidence>
<keyword evidence="4" id="KW-0597">Phosphoprotein</keyword>
<reference evidence="11" key="1">
    <citation type="submission" date="2021-01" db="EMBL/GenBank/DDBJ databases">
        <title>Whole genome shotgun sequence of Actinoplanes siamensis NBRC 109076.</title>
        <authorList>
            <person name="Komaki H."/>
            <person name="Tamura T."/>
        </authorList>
    </citation>
    <scope>NUCLEOTIDE SEQUENCE</scope>
    <source>
        <strain evidence="11">NBRC 109076</strain>
    </source>
</reference>
<dbReference type="EC" id="2.7.13.3" evidence="3"/>
<evidence type="ECO:0000256" key="6">
    <source>
        <dbReference type="ARBA" id="ARBA00022777"/>
    </source>
</evidence>